<dbReference type="EMBL" id="JYDH01000214">
    <property type="protein sequence ID" value="KRY28212.1"/>
    <property type="molecule type" value="Genomic_DNA"/>
</dbReference>
<proteinExistence type="predicted"/>
<dbReference type="InParanoid" id="A0A0V1ATS7"/>
<sequence>MPIRIALYEICMLMNRELKSSVHYVLTAQKSSPSSLQGYLSVSNLPKTKQEIVTKEDKLVSNENMTNQNGNASIVSFSLLSKESALVTAEFIT</sequence>
<dbReference type="AlphaFoldDB" id="A0A0V1ATS7"/>
<evidence type="ECO:0000313" key="1">
    <source>
        <dbReference type="EMBL" id="KRY28212.1"/>
    </source>
</evidence>
<protein>
    <submittedName>
        <fullName evidence="1">Uncharacterized protein</fullName>
    </submittedName>
</protein>
<reference evidence="1 2" key="1">
    <citation type="submission" date="2015-01" db="EMBL/GenBank/DDBJ databases">
        <title>Evolution of Trichinella species and genotypes.</title>
        <authorList>
            <person name="Korhonen P.K."/>
            <person name="Edoardo P."/>
            <person name="Giuseppe L.R."/>
            <person name="Gasser R.B."/>
        </authorList>
    </citation>
    <scope>NUCLEOTIDE SEQUENCE [LARGE SCALE GENOMIC DNA]</scope>
    <source>
        <strain evidence="1">ISS3</strain>
    </source>
</reference>
<comment type="caution">
    <text evidence="1">The sequence shown here is derived from an EMBL/GenBank/DDBJ whole genome shotgun (WGS) entry which is preliminary data.</text>
</comment>
<dbReference type="Proteomes" id="UP000054776">
    <property type="component" value="Unassembled WGS sequence"/>
</dbReference>
<keyword evidence="2" id="KW-1185">Reference proteome</keyword>
<gene>
    <name evidence="1" type="ORF">T01_5080</name>
</gene>
<organism evidence="1 2">
    <name type="scientific">Trichinella spiralis</name>
    <name type="common">Trichina worm</name>
    <dbReference type="NCBI Taxonomy" id="6334"/>
    <lineage>
        <taxon>Eukaryota</taxon>
        <taxon>Metazoa</taxon>
        <taxon>Ecdysozoa</taxon>
        <taxon>Nematoda</taxon>
        <taxon>Enoplea</taxon>
        <taxon>Dorylaimia</taxon>
        <taxon>Trichinellida</taxon>
        <taxon>Trichinellidae</taxon>
        <taxon>Trichinella</taxon>
    </lineage>
</organism>
<accession>A0A0V1ATS7</accession>
<evidence type="ECO:0000313" key="2">
    <source>
        <dbReference type="Proteomes" id="UP000054776"/>
    </source>
</evidence>
<name>A0A0V1ATS7_TRISP</name>
<dbReference type="OrthoDB" id="10292220at2759"/>